<evidence type="ECO:0000313" key="8">
    <source>
        <dbReference type="Proteomes" id="UP001595758"/>
    </source>
</evidence>
<dbReference type="EMBL" id="JBHSAB010000001">
    <property type="protein sequence ID" value="MFC3907483.1"/>
    <property type="molecule type" value="Genomic_DNA"/>
</dbReference>
<comment type="caution">
    <text evidence="7">The sequence shown here is derived from an EMBL/GenBank/DDBJ whole genome shotgun (WGS) entry which is preliminary data.</text>
</comment>
<evidence type="ECO:0000256" key="3">
    <source>
        <dbReference type="ARBA" id="ARBA00022630"/>
    </source>
</evidence>
<dbReference type="InterPro" id="IPR023753">
    <property type="entry name" value="FAD/NAD-binding_dom"/>
</dbReference>
<evidence type="ECO:0000259" key="6">
    <source>
        <dbReference type="Pfam" id="PF07992"/>
    </source>
</evidence>
<keyword evidence="8" id="KW-1185">Reference proteome</keyword>
<gene>
    <name evidence="7" type="ORF">ACFORL_00130</name>
</gene>
<evidence type="ECO:0000256" key="5">
    <source>
        <dbReference type="ARBA" id="ARBA00023002"/>
    </source>
</evidence>
<dbReference type="PRINTS" id="PR00368">
    <property type="entry name" value="FADPNR"/>
</dbReference>
<proteinExistence type="inferred from homology"/>
<name>A0ABV8CB06_9GAMM</name>
<dbReference type="SUPFAM" id="SSF51905">
    <property type="entry name" value="FAD/NAD(P)-binding domain"/>
    <property type="match status" value="1"/>
</dbReference>
<dbReference type="InterPro" id="IPR051169">
    <property type="entry name" value="NADH-Q_oxidoreductase"/>
</dbReference>
<dbReference type="GO" id="GO:0016491">
    <property type="term" value="F:oxidoreductase activity"/>
    <property type="evidence" value="ECO:0007669"/>
    <property type="project" value="UniProtKB-KW"/>
</dbReference>
<organism evidence="7 8">
    <name type="scientific">Legionella dresdenensis</name>
    <dbReference type="NCBI Taxonomy" id="450200"/>
    <lineage>
        <taxon>Bacteria</taxon>
        <taxon>Pseudomonadati</taxon>
        <taxon>Pseudomonadota</taxon>
        <taxon>Gammaproteobacteria</taxon>
        <taxon>Legionellales</taxon>
        <taxon>Legionellaceae</taxon>
        <taxon>Legionella</taxon>
    </lineage>
</organism>
<protein>
    <submittedName>
        <fullName evidence="7">NAD(P)/FAD-dependent oxidoreductase</fullName>
        <ecNumber evidence="7">1.6.5.-</ecNumber>
    </submittedName>
</protein>
<feature type="domain" description="FAD/NAD(P)-binding" evidence="6">
    <location>
        <begin position="6"/>
        <end position="330"/>
    </location>
</feature>
<evidence type="ECO:0000256" key="2">
    <source>
        <dbReference type="ARBA" id="ARBA00005272"/>
    </source>
</evidence>
<evidence type="ECO:0000256" key="4">
    <source>
        <dbReference type="ARBA" id="ARBA00022827"/>
    </source>
</evidence>
<keyword evidence="4" id="KW-0274">FAD</keyword>
<dbReference type="PANTHER" id="PTHR42913:SF3">
    <property type="entry name" value="64 KDA MITOCHONDRIAL NADH DEHYDROGENASE (EUROFUNG)"/>
    <property type="match status" value="1"/>
</dbReference>
<dbReference type="PRINTS" id="PR00411">
    <property type="entry name" value="PNDRDTASEI"/>
</dbReference>
<reference evidence="8" key="1">
    <citation type="journal article" date="2019" name="Int. J. Syst. Evol. Microbiol.">
        <title>The Global Catalogue of Microorganisms (GCM) 10K type strain sequencing project: providing services to taxonomists for standard genome sequencing and annotation.</title>
        <authorList>
            <consortium name="The Broad Institute Genomics Platform"/>
            <consortium name="The Broad Institute Genome Sequencing Center for Infectious Disease"/>
            <person name="Wu L."/>
            <person name="Ma J."/>
        </authorList>
    </citation>
    <scope>NUCLEOTIDE SEQUENCE [LARGE SCALE GENOMIC DNA]</scope>
    <source>
        <strain evidence="8">CCUG 59858</strain>
    </source>
</reference>
<keyword evidence="3" id="KW-0285">Flavoprotein</keyword>
<dbReference type="Pfam" id="PF07992">
    <property type="entry name" value="Pyr_redox_2"/>
    <property type="match status" value="1"/>
</dbReference>
<comment type="cofactor">
    <cofactor evidence="1">
        <name>FAD</name>
        <dbReference type="ChEBI" id="CHEBI:57692"/>
    </cofactor>
</comment>
<sequence length="426" mass="46976">MNKNSHIAIVGGGVAGLEIATQLGNTLGSRKQNTITLIDKDFVHIWKPILHTIAAGTNDLYQQQVSLTAHASQHHFTYVPGEMAGLDRTQRKIKLKPITMPDGIEIAPAREVEYDVLIIAVGSHANDFNIPGVSERCFFIDSRTEADQFNQHVRMNLLRCALNRSGMTISVVGGGATGVELVAELVQLVEMTENYSNIKFQKPISINLIESGSRLLSAFPEKISIAVKELLSGLGINVMVNTNAVAAEENGLKLNDGRLIESTLMVWAAGVKAPDFLNSLDGLETQKNNMLCVKPTLQTTLDDNIFAVGDCAYVVSGGLPPTAQVAHQQAKFLIKYLPKYLKGKPLPPFHYRHLGGFVSLGKYNAYGSLGKYGLLRGLFLQGIIANWTYHYIYRNYQKSIHGIIKGYLLWLSEKINKLVHPRIRLD</sequence>
<dbReference type="Gene3D" id="3.50.50.100">
    <property type="match status" value="1"/>
</dbReference>
<dbReference type="Proteomes" id="UP001595758">
    <property type="component" value="Unassembled WGS sequence"/>
</dbReference>
<accession>A0ABV8CB06</accession>
<keyword evidence="5 7" id="KW-0560">Oxidoreductase</keyword>
<dbReference type="RefSeq" id="WP_382339884.1">
    <property type="nucleotide sequence ID" value="NZ_JBHSAB010000001.1"/>
</dbReference>
<dbReference type="InterPro" id="IPR036188">
    <property type="entry name" value="FAD/NAD-bd_sf"/>
</dbReference>
<comment type="similarity">
    <text evidence="2">Belongs to the NADH dehydrogenase family.</text>
</comment>
<evidence type="ECO:0000313" key="7">
    <source>
        <dbReference type="EMBL" id="MFC3907483.1"/>
    </source>
</evidence>
<dbReference type="PANTHER" id="PTHR42913">
    <property type="entry name" value="APOPTOSIS-INDUCING FACTOR 1"/>
    <property type="match status" value="1"/>
</dbReference>
<evidence type="ECO:0000256" key="1">
    <source>
        <dbReference type="ARBA" id="ARBA00001974"/>
    </source>
</evidence>
<dbReference type="EC" id="1.6.5.-" evidence="7"/>